<dbReference type="Proteomes" id="UP001295684">
    <property type="component" value="Unassembled WGS sequence"/>
</dbReference>
<comment type="caution">
    <text evidence="2">The sequence shown here is derived from an EMBL/GenBank/DDBJ whole genome shotgun (WGS) entry which is preliminary data.</text>
</comment>
<protein>
    <submittedName>
        <fullName evidence="2">Uncharacterized protein</fullName>
    </submittedName>
</protein>
<name>A0AAD1U4J8_EUPCR</name>
<gene>
    <name evidence="2" type="ORF">ECRASSUSDP1_LOCUS3101</name>
</gene>
<evidence type="ECO:0000313" key="3">
    <source>
        <dbReference type="Proteomes" id="UP001295684"/>
    </source>
</evidence>
<evidence type="ECO:0000313" key="2">
    <source>
        <dbReference type="EMBL" id="CAI2361788.1"/>
    </source>
</evidence>
<proteinExistence type="predicted"/>
<dbReference type="EMBL" id="CAMPGE010002969">
    <property type="protein sequence ID" value="CAI2361788.1"/>
    <property type="molecule type" value="Genomic_DNA"/>
</dbReference>
<reference evidence="2" key="1">
    <citation type="submission" date="2023-07" db="EMBL/GenBank/DDBJ databases">
        <authorList>
            <consortium name="AG Swart"/>
            <person name="Singh M."/>
            <person name="Singh A."/>
            <person name="Seah K."/>
            <person name="Emmerich C."/>
        </authorList>
    </citation>
    <scope>NUCLEOTIDE SEQUENCE</scope>
    <source>
        <strain evidence="2">DP1</strain>
    </source>
</reference>
<organism evidence="2 3">
    <name type="scientific">Euplotes crassus</name>
    <dbReference type="NCBI Taxonomy" id="5936"/>
    <lineage>
        <taxon>Eukaryota</taxon>
        <taxon>Sar</taxon>
        <taxon>Alveolata</taxon>
        <taxon>Ciliophora</taxon>
        <taxon>Intramacronucleata</taxon>
        <taxon>Spirotrichea</taxon>
        <taxon>Hypotrichia</taxon>
        <taxon>Euplotida</taxon>
        <taxon>Euplotidae</taxon>
        <taxon>Moneuplotes</taxon>
    </lineage>
</organism>
<feature type="compositionally biased region" description="Low complexity" evidence="1">
    <location>
        <begin position="9"/>
        <end position="18"/>
    </location>
</feature>
<accession>A0AAD1U4J8</accession>
<evidence type="ECO:0000256" key="1">
    <source>
        <dbReference type="SAM" id="MobiDB-lite"/>
    </source>
</evidence>
<sequence length="174" mass="19435">MTKDNRMDTLTTPASLPSLPSPPHKPTSCKQLTILPLENSKTKPHSPLKPLKTSQKEALSQIRLETKSVPASNLLMKRKKMKLAMLKVNTEKNEALNPFQAINDMKNLSCEMSPRSAKTESSQATEGNLSYLFVKPKSSLMSSKEGLLNEFLTQQGVFQINLPIALNDYKFECQ</sequence>
<keyword evidence="3" id="KW-1185">Reference proteome</keyword>
<dbReference type="AlphaFoldDB" id="A0AAD1U4J8"/>
<feature type="region of interest" description="Disordered" evidence="1">
    <location>
        <begin position="1"/>
        <end position="27"/>
    </location>
</feature>